<protein>
    <submittedName>
        <fullName evidence="9">Threonine/serine transporter</fullName>
    </submittedName>
</protein>
<evidence type="ECO:0000256" key="8">
    <source>
        <dbReference type="SAM" id="Phobius"/>
    </source>
</evidence>
<feature type="transmembrane region" description="Helical" evidence="8">
    <location>
        <begin position="67"/>
        <end position="84"/>
    </location>
</feature>
<evidence type="ECO:0000256" key="4">
    <source>
        <dbReference type="ARBA" id="ARBA00022519"/>
    </source>
</evidence>
<dbReference type="PANTHER" id="PTHR35334:SF2">
    <property type="entry name" value="SERINE TRANSPORTER SDAC"/>
    <property type="match status" value="1"/>
</dbReference>
<evidence type="ECO:0000256" key="6">
    <source>
        <dbReference type="ARBA" id="ARBA00022989"/>
    </source>
</evidence>
<dbReference type="PANTHER" id="PTHR35334">
    <property type="entry name" value="SERINE TRANSPORTER"/>
    <property type="match status" value="1"/>
</dbReference>
<evidence type="ECO:0000256" key="7">
    <source>
        <dbReference type="ARBA" id="ARBA00023136"/>
    </source>
</evidence>
<keyword evidence="7 8" id="KW-0472">Membrane</keyword>
<proteinExistence type="predicted"/>
<keyword evidence="6 8" id="KW-1133">Transmembrane helix</keyword>
<evidence type="ECO:0000256" key="2">
    <source>
        <dbReference type="ARBA" id="ARBA00022448"/>
    </source>
</evidence>
<comment type="subcellular location">
    <subcellularLocation>
        <location evidence="1">Cell inner membrane</location>
        <topology evidence="1">Multi-pass membrane protein</topology>
    </subcellularLocation>
</comment>
<feature type="transmembrane region" description="Helical" evidence="8">
    <location>
        <begin position="218"/>
        <end position="241"/>
    </location>
</feature>
<evidence type="ECO:0000256" key="1">
    <source>
        <dbReference type="ARBA" id="ARBA00004429"/>
    </source>
</evidence>
<evidence type="ECO:0000256" key="3">
    <source>
        <dbReference type="ARBA" id="ARBA00022475"/>
    </source>
</evidence>
<dbReference type="InterPro" id="IPR018227">
    <property type="entry name" value="Amino_acid_transport_2"/>
</dbReference>
<dbReference type="Gene3D" id="1.20.1740.10">
    <property type="entry name" value="Amino acid/polyamine transporter I"/>
    <property type="match status" value="1"/>
</dbReference>
<organism evidence="9 10">
    <name type="scientific">Corynebacterium casei LMG S-19264</name>
    <dbReference type="NCBI Taxonomy" id="1285583"/>
    <lineage>
        <taxon>Bacteria</taxon>
        <taxon>Bacillati</taxon>
        <taxon>Actinomycetota</taxon>
        <taxon>Actinomycetes</taxon>
        <taxon>Mycobacteriales</taxon>
        <taxon>Corynebacteriaceae</taxon>
        <taxon>Corynebacterium</taxon>
    </lineage>
</organism>
<feature type="transmembrane region" description="Helical" evidence="8">
    <location>
        <begin position="389"/>
        <end position="407"/>
    </location>
</feature>
<feature type="transmembrane region" description="Helical" evidence="8">
    <location>
        <begin position="181"/>
        <end position="202"/>
    </location>
</feature>
<reference evidence="10" key="1">
    <citation type="submission" date="2013-02" db="EMBL/GenBank/DDBJ databases">
        <title>The complete genome sequence of Corynebacterium casei LMG S-19264 (=DSM 44701).</title>
        <authorList>
            <person name="Ruckert C."/>
            <person name="Albersmeier A."/>
            <person name="Kalinowski J."/>
        </authorList>
    </citation>
    <scope>NUCLEOTIDE SEQUENCE [LARGE SCALE GENOMIC DNA]</scope>
    <source>
        <strain evidence="10">LMG S-19264</strain>
    </source>
</reference>
<dbReference type="EMBL" id="CP004350">
    <property type="protein sequence ID" value="AHI19968.1"/>
    <property type="molecule type" value="Genomic_DNA"/>
</dbReference>
<sequence length="441" mass="48033">MVENEVSLLDLEKHVEENFKEHPTLMTQPATQQQKPSSVNTNWVISLFGTAVGAGILFLPINAGGFGFWPLLIATVLIGPMTYLSHRALSRIMCASPVAGADITGVVTNYFGERAGTVISVLYFFAIYPIVLIYGVSITNTVDSFIVNQLNGPEISRWLLSLILVGGMTLVFVFSQRLMLIITQIIVYPLIVFLAAVSLYLIPQWDFESFYNAELNTAGIWAIVMILPVLVFSFNHSPAISQFSLAMQRTWGRRSTENASKVLAITAILLTVFTMFFVWSCALAVGGDGLAEAREQNIPVMSYIANTTGVPIMALLSPIVAILAIVSSYFGHVLGASEGARFIVGKIAPGFAKRSSSATITNLVFAFIFLTTWVAAIANPSILSLIESIGGPFIAMILYIMPMYAIYKVPALKRFRNTWTDLFVIITGIAAISATIVGLFL</sequence>
<accession>A0ABM5PPT2</accession>
<dbReference type="Proteomes" id="UP000019226">
    <property type="component" value="Chromosome"/>
</dbReference>
<feature type="transmembrane region" description="Helical" evidence="8">
    <location>
        <begin position="363"/>
        <end position="383"/>
    </location>
</feature>
<keyword evidence="5 8" id="KW-0812">Transmembrane</keyword>
<gene>
    <name evidence="9" type="ORF">CCASEI_06985</name>
</gene>
<keyword evidence="10" id="KW-1185">Reference proteome</keyword>
<evidence type="ECO:0000313" key="10">
    <source>
        <dbReference type="Proteomes" id="UP000019226"/>
    </source>
</evidence>
<feature type="transmembrane region" description="Helical" evidence="8">
    <location>
        <begin position="310"/>
        <end position="331"/>
    </location>
</feature>
<name>A0ABM5PPT2_9CORY</name>
<evidence type="ECO:0000256" key="5">
    <source>
        <dbReference type="ARBA" id="ARBA00022692"/>
    </source>
</evidence>
<feature type="transmembrane region" description="Helical" evidence="8">
    <location>
        <begin position="43"/>
        <end position="61"/>
    </location>
</feature>
<feature type="transmembrane region" description="Helical" evidence="8">
    <location>
        <begin position="419"/>
        <end position="440"/>
    </location>
</feature>
<keyword evidence="3" id="KW-1003">Cell membrane</keyword>
<feature type="transmembrane region" description="Helical" evidence="8">
    <location>
        <begin position="262"/>
        <end position="285"/>
    </location>
</feature>
<feature type="transmembrane region" description="Helical" evidence="8">
    <location>
        <begin position="155"/>
        <end position="174"/>
    </location>
</feature>
<keyword evidence="4" id="KW-0997">Cell inner membrane</keyword>
<evidence type="ECO:0000313" key="9">
    <source>
        <dbReference type="EMBL" id="AHI19968.1"/>
    </source>
</evidence>
<feature type="transmembrane region" description="Helical" evidence="8">
    <location>
        <begin position="115"/>
        <end position="135"/>
    </location>
</feature>
<keyword evidence="2" id="KW-0813">Transport</keyword>